<comment type="function">
    <text evidence="16">NQR complex catalyzes the reduction of ubiquinone-1 to ubiquinol by two successive reactions, coupled with the transport of Na(+) ions from the cytoplasm to the periplasm. NqrA to NqrE are probably involved in the second step, the conversion of ubisemiquinone to ubiquinol.</text>
</comment>
<comment type="cofactor">
    <cofactor evidence="16 17">
        <name>FMN</name>
        <dbReference type="ChEBI" id="CHEBI:58210"/>
    </cofactor>
</comment>
<dbReference type="GO" id="GO:0016655">
    <property type="term" value="F:oxidoreductase activity, acting on NAD(P)H, quinone or similar compound as acceptor"/>
    <property type="evidence" value="ECO:0007669"/>
    <property type="project" value="UniProtKB-UniRule"/>
</dbReference>
<sequence length="235" mass="26275">MSDTLKSIIFALVLCVVCSLLLTLAYSGLKDYQDRNVLLDRHKNLLKAVGLIEQGRQYAPAAVESLYAENIKMIWVKPDGAVVEQAQRTQKDLQLYLYMKDNELQAYIVPIDTRGLWGKIYGYMAIEKDGSTISGFTVYQHGETPGLGGEIEKGWFQENFVGKRIVDQGGNFVSISIARGKVKDRVRPGLQINYVDGISGATLTGKYLTAGFKDILSVYEPVSIRFRKHREKGSD</sequence>
<evidence type="ECO:0000256" key="9">
    <source>
        <dbReference type="ARBA" id="ARBA00022989"/>
    </source>
</evidence>
<keyword evidence="6 16" id="KW-0288">FMN</keyword>
<evidence type="ECO:0000256" key="8">
    <source>
        <dbReference type="ARBA" id="ARBA00022967"/>
    </source>
</evidence>
<dbReference type="PANTHER" id="PTHR37838">
    <property type="entry name" value="NA(+)-TRANSLOCATING NADH-QUINONE REDUCTASE SUBUNIT C"/>
    <property type="match status" value="1"/>
</dbReference>
<comment type="subunit">
    <text evidence="16 17">Composed of six subunits; NqrA, NqrB, NqrC, NqrD, NqrE and NqrF.</text>
</comment>
<keyword evidence="2 16" id="KW-1003">Cell membrane</keyword>
<dbReference type="Proteomes" id="UP000605201">
    <property type="component" value="Unassembled WGS sequence"/>
</dbReference>
<keyword evidence="8 16" id="KW-1278">Translocase</keyword>
<dbReference type="PANTHER" id="PTHR37838:SF1">
    <property type="entry name" value="NA(+)-TRANSLOCATING NADH-QUINONE REDUCTASE SUBUNIT C"/>
    <property type="match status" value="1"/>
</dbReference>
<dbReference type="InterPro" id="IPR010204">
    <property type="entry name" value="NqrC"/>
</dbReference>
<keyword evidence="3" id="KW-0997">Cell inner membrane</keyword>
<reference evidence="19 20" key="1">
    <citation type="submission" date="2020-08" db="EMBL/GenBank/DDBJ databases">
        <title>Bridging the membrane lipid divide: bacteria of the FCB group superphylum have the potential to synthesize archaeal ether lipids.</title>
        <authorList>
            <person name="Villanueva L."/>
            <person name="Von Meijenfeldt F.A.B."/>
            <person name="Westbye A.B."/>
            <person name="Yadav S."/>
            <person name="Hopmans E.C."/>
            <person name="Dutilh B.E."/>
            <person name="Sinninghe Damste J.S."/>
        </authorList>
    </citation>
    <scope>NUCLEOTIDE SEQUENCE [LARGE SCALE GENOMIC DNA]</scope>
    <source>
        <strain evidence="19">NIOZ-UU17</strain>
    </source>
</reference>
<keyword evidence="10 16" id="KW-0520">NAD</keyword>
<keyword evidence="11 16" id="KW-0915">Sodium</keyword>
<dbReference type="PIRSF" id="PIRSF009437">
    <property type="entry name" value="NQR-1_subunit_C"/>
    <property type="match status" value="1"/>
</dbReference>
<organism evidence="19 20">
    <name type="scientific">Candidatus Desulfatibia vada</name>
    <dbReference type="NCBI Taxonomy" id="2841696"/>
    <lineage>
        <taxon>Bacteria</taxon>
        <taxon>Pseudomonadati</taxon>
        <taxon>Thermodesulfobacteriota</taxon>
        <taxon>Desulfobacteria</taxon>
        <taxon>Desulfobacterales</taxon>
        <taxon>Desulfobacterales incertae sedis</taxon>
        <taxon>Candidatus Desulfatibia</taxon>
    </lineage>
</organism>
<evidence type="ECO:0000313" key="20">
    <source>
        <dbReference type="Proteomes" id="UP000605201"/>
    </source>
</evidence>
<comment type="similarity">
    <text evidence="16 17">Belongs to the NqrC family.</text>
</comment>
<keyword evidence="9 16" id="KW-1133">Transmembrane helix</keyword>
<evidence type="ECO:0000256" key="11">
    <source>
        <dbReference type="ARBA" id="ARBA00023053"/>
    </source>
</evidence>
<evidence type="ECO:0000256" key="13">
    <source>
        <dbReference type="ARBA" id="ARBA00023075"/>
    </source>
</evidence>
<keyword evidence="5 16" id="KW-0285">Flavoprotein</keyword>
<evidence type="ECO:0000256" key="6">
    <source>
        <dbReference type="ARBA" id="ARBA00022643"/>
    </source>
</evidence>
<comment type="caution">
    <text evidence="19">The sequence shown here is derived from an EMBL/GenBank/DDBJ whole genome shotgun (WGS) entry which is preliminary data.</text>
</comment>
<proteinExistence type="inferred from homology"/>
<dbReference type="EC" id="7.2.1.1" evidence="16 17"/>
<comment type="caution">
    <text evidence="16">Lacks conserved residue(s) required for the propagation of feature annotation.</text>
</comment>
<evidence type="ECO:0000256" key="17">
    <source>
        <dbReference type="PIRNR" id="PIRNR009437"/>
    </source>
</evidence>
<dbReference type="GO" id="GO:0005886">
    <property type="term" value="C:plasma membrane"/>
    <property type="evidence" value="ECO:0007669"/>
    <property type="project" value="UniProtKB-SubCell"/>
</dbReference>
<keyword evidence="4 16" id="KW-0597">Phosphoprotein</keyword>
<keyword evidence="13 16" id="KW-0830">Ubiquinone</keyword>
<feature type="modified residue" description="FMN phosphoryl threonine" evidence="16">
    <location>
        <position position="202"/>
    </location>
</feature>
<comment type="subcellular location">
    <subcellularLocation>
        <location evidence="16">Cell membrane</location>
        <topology evidence="16">Single-pass membrane protein</topology>
    </subcellularLocation>
</comment>
<keyword evidence="12 16" id="KW-0406">Ion transport</keyword>
<evidence type="ECO:0000256" key="3">
    <source>
        <dbReference type="ARBA" id="ARBA00022519"/>
    </source>
</evidence>
<keyword evidence="1 16" id="KW-0813">Transport</keyword>
<evidence type="ECO:0000256" key="7">
    <source>
        <dbReference type="ARBA" id="ARBA00022692"/>
    </source>
</evidence>
<evidence type="ECO:0000256" key="4">
    <source>
        <dbReference type="ARBA" id="ARBA00022553"/>
    </source>
</evidence>
<comment type="catalytic activity">
    <reaction evidence="16 17">
        <text>a ubiquinone + n Na(+)(in) + NADH + H(+) = a ubiquinol + n Na(+)(out) + NAD(+)</text>
        <dbReference type="Rhea" id="RHEA:47748"/>
        <dbReference type="Rhea" id="RHEA-COMP:9565"/>
        <dbReference type="Rhea" id="RHEA-COMP:9566"/>
        <dbReference type="ChEBI" id="CHEBI:15378"/>
        <dbReference type="ChEBI" id="CHEBI:16389"/>
        <dbReference type="ChEBI" id="CHEBI:17976"/>
        <dbReference type="ChEBI" id="CHEBI:29101"/>
        <dbReference type="ChEBI" id="CHEBI:57540"/>
        <dbReference type="ChEBI" id="CHEBI:57945"/>
        <dbReference type="EC" id="7.2.1.1"/>
    </reaction>
</comment>
<dbReference type="HAMAP" id="MF_00427">
    <property type="entry name" value="NqrC"/>
    <property type="match status" value="1"/>
</dbReference>
<keyword evidence="7 16" id="KW-0812">Transmembrane</keyword>
<evidence type="ECO:0000256" key="16">
    <source>
        <dbReference type="HAMAP-Rule" id="MF_00427"/>
    </source>
</evidence>
<evidence type="ECO:0000256" key="10">
    <source>
        <dbReference type="ARBA" id="ARBA00023027"/>
    </source>
</evidence>
<dbReference type="Pfam" id="PF04205">
    <property type="entry name" value="FMN_bind"/>
    <property type="match status" value="1"/>
</dbReference>
<dbReference type="EMBL" id="JACNIG010000310">
    <property type="protein sequence ID" value="MBC8433597.1"/>
    <property type="molecule type" value="Genomic_DNA"/>
</dbReference>
<evidence type="ECO:0000256" key="15">
    <source>
        <dbReference type="ARBA" id="ARBA00023201"/>
    </source>
</evidence>
<accession>A0A8J6TVQ4</accession>
<evidence type="ECO:0000256" key="1">
    <source>
        <dbReference type="ARBA" id="ARBA00022448"/>
    </source>
</evidence>
<gene>
    <name evidence="16" type="primary">nqrC</name>
    <name evidence="19" type="ORF">H8D96_16945</name>
</gene>
<dbReference type="InterPro" id="IPR007329">
    <property type="entry name" value="FMN-bd"/>
</dbReference>
<dbReference type="GO" id="GO:0010181">
    <property type="term" value="F:FMN binding"/>
    <property type="evidence" value="ECO:0007669"/>
    <property type="project" value="UniProtKB-UniRule"/>
</dbReference>
<evidence type="ECO:0000259" key="18">
    <source>
        <dbReference type="SMART" id="SM00900"/>
    </source>
</evidence>
<protein>
    <recommendedName>
        <fullName evidence="16 17">Na(+)-translocating NADH-quinone reductase subunit C</fullName>
        <shortName evidence="16 17">Na(+)-NQR subunit C</shortName>
        <shortName evidence="16 17">Na(+)-translocating NQR subunit C</shortName>
        <ecNumber evidence="16 17">7.2.1.1</ecNumber>
    </recommendedName>
    <alternativeName>
        <fullName evidence="16 17">NQR complex subunit C</fullName>
    </alternativeName>
    <alternativeName>
        <fullName evidence="16 17">NQR-1 subunit C</fullName>
    </alternativeName>
</protein>
<evidence type="ECO:0000256" key="2">
    <source>
        <dbReference type="ARBA" id="ARBA00022475"/>
    </source>
</evidence>
<evidence type="ECO:0000256" key="5">
    <source>
        <dbReference type="ARBA" id="ARBA00022630"/>
    </source>
</evidence>
<keyword evidence="14 16" id="KW-0472">Membrane</keyword>
<dbReference type="SMART" id="SM00900">
    <property type="entry name" value="FMN_bind"/>
    <property type="match status" value="1"/>
</dbReference>
<evidence type="ECO:0000256" key="14">
    <source>
        <dbReference type="ARBA" id="ARBA00023136"/>
    </source>
</evidence>
<dbReference type="AlphaFoldDB" id="A0A8J6TVQ4"/>
<name>A0A8J6TVQ4_9BACT</name>
<dbReference type="GO" id="GO:0006814">
    <property type="term" value="P:sodium ion transport"/>
    <property type="evidence" value="ECO:0007669"/>
    <property type="project" value="UniProtKB-UniRule"/>
</dbReference>
<evidence type="ECO:0000313" key="19">
    <source>
        <dbReference type="EMBL" id="MBC8433597.1"/>
    </source>
</evidence>
<evidence type="ECO:0000256" key="12">
    <source>
        <dbReference type="ARBA" id="ARBA00023065"/>
    </source>
</evidence>
<feature type="domain" description="FMN-binding" evidence="18">
    <location>
        <begin position="115"/>
        <end position="219"/>
    </location>
</feature>
<keyword evidence="15 16" id="KW-0739">Sodium transport</keyword>